<dbReference type="PANTHER" id="PTHR33430">
    <property type="entry name" value="MATERNAL EFFECT EMBRYO ARREST PROTEIN"/>
    <property type="match status" value="1"/>
</dbReference>
<feature type="compositionally biased region" description="Basic and acidic residues" evidence="1">
    <location>
        <begin position="237"/>
        <end position="257"/>
    </location>
</feature>
<gene>
    <name evidence="3" type="ORF">POM88_000250</name>
</gene>
<keyword evidence="2" id="KW-0472">Membrane</keyword>
<feature type="transmembrane region" description="Helical" evidence="2">
    <location>
        <begin position="109"/>
        <end position="132"/>
    </location>
</feature>
<feature type="transmembrane region" description="Helical" evidence="2">
    <location>
        <begin position="152"/>
        <end position="173"/>
    </location>
</feature>
<evidence type="ECO:0000256" key="2">
    <source>
        <dbReference type="SAM" id="Phobius"/>
    </source>
</evidence>
<evidence type="ECO:0000313" key="4">
    <source>
        <dbReference type="Proteomes" id="UP001237642"/>
    </source>
</evidence>
<reference evidence="3" key="1">
    <citation type="submission" date="2023-02" db="EMBL/GenBank/DDBJ databases">
        <title>Genome of toxic invasive species Heracleum sosnowskyi carries increased number of genes despite the absence of recent whole-genome duplications.</title>
        <authorList>
            <person name="Schelkunov M."/>
            <person name="Shtratnikova V."/>
            <person name="Makarenko M."/>
            <person name="Klepikova A."/>
            <person name="Omelchenko D."/>
            <person name="Novikova G."/>
            <person name="Obukhova E."/>
            <person name="Bogdanov V."/>
            <person name="Penin A."/>
            <person name="Logacheva M."/>
        </authorList>
    </citation>
    <scope>NUCLEOTIDE SEQUENCE</scope>
    <source>
        <strain evidence="3">Hsosn_3</strain>
        <tissue evidence="3">Leaf</tissue>
    </source>
</reference>
<organism evidence="3 4">
    <name type="scientific">Heracleum sosnowskyi</name>
    <dbReference type="NCBI Taxonomy" id="360622"/>
    <lineage>
        <taxon>Eukaryota</taxon>
        <taxon>Viridiplantae</taxon>
        <taxon>Streptophyta</taxon>
        <taxon>Embryophyta</taxon>
        <taxon>Tracheophyta</taxon>
        <taxon>Spermatophyta</taxon>
        <taxon>Magnoliopsida</taxon>
        <taxon>eudicotyledons</taxon>
        <taxon>Gunneridae</taxon>
        <taxon>Pentapetalae</taxon>
        <taxon>asterids</taxon>
        <taxon>campanulids</taxon>
        <taxon>Apiales</taxon>
        <taxon>Apiaceae</taxon>
        <taxon>Apioideae</taxon>
        <taxon>apioid superclade</taxon>
        <taxon>Tordylieae</taxon>
        <taxon>Tordyliinae</taxon>
        <taxon>Heracleum</taxon>
    </lineage>
</organism>
<sequence length="257" mass="28469">MSIRNSKRDAVRRRLLAANERIFESNMDGTRFTTEELVDLMIKKWRDQPKEVKFDRNDAHLRTLDDLVNVNSLFTLAVFVGLSQAAPGIRSLENRDDCNAGPGVAKMLVLYEVVAFACFLLSSLVAKVLKLHLCLDGLKYDFVRKGFDLKDLMLITTACASVSGIILLTLSVVNIIQIRIGLYSCGSAEARKAIWALCSIVSIALIIYVVSMSIGIYASIASDSLYDSSPSHHRSAKREINGARKDKKQKLAGDELV</sequence>
<keyword evidence="2" id="KW-0812">Transmembrane</keyword>
<accession>A0AAD8JDX0</accession>
<dbReference type="Proteomes" id="UP001237642">
    <property type="component" value="Unassembled WGS sequence"/>
</dbReference>
<protein>
    <submittedName>
        <fullName evidence="3">Maternal effect embryoarrest</fullName>
    </submittedName>
</protein>
<evidence type="ECO:0000313" key="3">
    <source>
        <dbReference type="EMBL" id="KAK1400645.1"/>
    </source>
</evidence>
<name>A0AAD8JDX0_9APIA</name>
<feature type="region of interest" description="Disordered" evidence="1">
    <location>
        <begin position="226"/>
        <end position="257"/>
    </location>
</feature>
<keyword evidence="4" id="KW-1185">Reference proteome</keyword>
<dbReference type="EMBL" id="JAUIZM010000001">
    <property type="protein sequence ID" value="KAK1400645.1"/>
    <property type="molecule type" value="Genomic_DNA"/>
</dbReference>
<reference evidence="3" key="2">
    <citation type="submission" date="2023-05" db="EMBL/GenBank/DDBJ databases">
        <authorList>
            <person name="Schelkunov M.I."/>
        </authorList>
    </citation>
    <scope>NUCLEOTIDE SEQUENCE</scope>
    <source>
        <strain evidence="3">Hsosn_3</strain>
        <tissue evidence="3">Leaf</tissue>
    </source>
</reference>
<comment type="caution">
    <text evidence="3">The sequence shown here is derived from an EMBL/GenBank/DDBJ whole genome shotgun (WGS) entry which is preliminary data.</text>
</comment>
<dbReference type="AlphaFoldDB" id="A0AAD8JDX0"/>
<proteinExistence type="predicted"/>
<dbReference type="PANTHER" id="PTHR33430:SF1">
    <property type="entry name" value="PGG DOMAIN-CONTAINING PROTEIN"/>
    <property type="match status" value="1"/>
</dbReference>
<feature type="transmembrane region" description="Helical" evidence="2">
    <location>
        <begin position="194"/>
        <end position="220"/>
    </location>
</feature>
<evidence type="ECO:0000256" key="1">
    <source>
        <dbReference type="SAM" id="MobiDB-lite"/>
    </source>
</evidence>
<keyword evidence="2" id="KW-1133">Transmembrane helix</keyword>